<organism evidence="1 2">
    <name type="scientific">Chryseosolibacter indicus</name>
    <dbReference type="NCBI Taxonomy" id="2782351"/>
    <lineage>
        <taxon>Bacteria</taxon>
        <taxon>Pseudomonadati</taxon>
        <taxon>Bacteroidota</taxon>
        <taxon>Cytophagia</taxon>
        <taxon>Cytophagales</taxon>
        <taxon>Chryseotaleaceae</taxon>
        <taxon>Chryseosolibacter</taxon>
    </lineage>
</organism>
<evidence type="ECO:0000313" key="2">
    <source>
        <dbReference type="Proteomes" id="UP000772618"/>
    </source>
</evidence>
<accession>A0ABS5VW42</accession>
<name>A0ABS5VW42_9BACT</name>
<evidence type="ECO:0000313" key="1">
    <source>
        <dbReference type="EMBL" id="MBT1705658.1"/>
    </source>
</evidence>
<dbReference type="Proteomes" id="UP000772618">
    <property type="component" value="Unassembled WGS sequence"/>
</dbReference>
<sequence>MKTIRTLIGVCLMAVMQVTNTFAQKIDEERMKRDIEVAENVLQTLIKQEVNQQRGFFGMDIKGSYLPGYGVTFKLPPDFAAPFVISIGEAETAFNWDRRDGYSYTVTTRDDGDDEDNQSDDESAYKLKNKTKEKKQLNADSVKSEYNQKLIKAAKDFIIDYGDFISQLGANEKIVVTNRGDHNRGWYLSNSKRTHLSVEGSKSDIQAFKQGKISREQALSKITVVNTESVNTKQPDLELLTSIINRLYSPDLSKTYFTENDIYYEVLKDYGVVYYMQVYSAYRNDRNRFSMPTVALNDVDQATRDKKITEVYPKFEQELKENILEYGRTIKSLKDDELVVFNVTLTKCKGCGIPSTLEVSVKSSVLKDFGAGKIEKGSALNKFSVKKGANQ</sequence>
<dbReference type="RefSeq" id="WP_254155654.1">
    <property type="nucleotide sequence ID" value="NZ_JAHESD010000063.1"/>
</dbReference>
<comment type="caution">
    <text evidence="1">The sequence shown here is derived from an EMBL/GenBank/DDBJ whole genome shotgun (WGS) entry which is preliminary data.</text>
</comment>
<dbReference type="EMBL" id="JAHESD010000063">
    <property type="protein sequence ID" value="MBT1705658.1"/>
    <property type="molecule type" value="Genomic_DNA"/>
</dbReference>
<protein>
    <submittedName>
        <fullName evidence="1">Uncharacterized protein</fullName>
    </submittedName>
</protein>
<keyword evidence="2" id="KW-1185">Reference proteome</keyword>
<reference evidence="1 2" key="1">
    <citation type="submission" date="2021-05" db="EMBL/GenBank/DDBJ databases">
        <title>A Polyphasic approach of four new species of the genus Ohtaekwangia: Ohtaekwangia histidinii sp. nov., Ohtaekwangia cretensis sp. nov., Ohtaekwangia indiensis sp. nov., Ohtaekwangia reichenbachii sp. nov. from diverse environment.</title>
        <authorList>
            <person name="Octaviana S."/>
        </authorList>
    </citation>
    <scope>NUCLEOTIDE SEQUENCE [LARGE SCALE GENOMIC DNA]</scope>
    <source>
        <strain evidence="1 2">PWU20</strain>
    </source>
</reference>
<gene>
    <name evidence="1" type="ORF">KK060_20375</name>
</gene>
<proteinExistence type="predicted"/>